<evidence type="ECO:0000313" key="2">
    <source>
        <dbReference type="Proteomes" id="UP000706891"/>
    </source>
</evidence>
<gene>
    <name evidence="1" type="ORF">H6A34_00395</name>
</gene>
<protein>
    <submittedName>
        <fullName evidence="1">Uncharacterized protein</fullName>
    </submittedName>
</protein>
<name>A0A938WQX2_9BACT</name>
<evidence type="ECO:0000313" key="1">
    <source>
        <dbReference type="EMBL" id="MBM6672352.1"/>
    </source>
</evidence>
<proteinExistence type="predicted"/>
<organism evidence="1 2">
    <name type="scientific">Marseilla massiliensis</name>
    <dbReference type="NCBI Taxonomy" id="1841864"/>
    <lineage>
        <taxon>Bacteria</taxon>
        <taxon>Pseudomonadati</taxon>
        <taxon>Bacteroidota</taxon>
        <taxon>Bacteroidia</taxon>
        <taxon>Bacteroidales</taxon>
        <taxon>Prevotellaceae</taxon>
        <taxon>Marseilla</taxon>
    </lineage>
</organism>
<reference evidence="1" key="1">
    <citation type="submission" date="2020-08" db="EMBL/GenBank/DDBJ databases">
        <authorList>
            <person name="Cejkova D."/>
            <person name="Kubasova T."/>
            <person name="Jahodarova E."/>
            <person name="Rychlik I."/>
        </authorList>
    </citation>
    <scope>NUCLEOTIDE SEQUENCE</scope>
    <source>
        <strain evidence="1">An824</strain>
    </source>
</reference>
<keyword evidence="2" id="KW-1185">Reference proteome</keyword>
<comment type="caution">
    <text evidence="1">The sequence shown here is derived from an EMBL/GenBank/DDBJ whole genome shotgun (WGS) entry which is preliminary data.</text>
</comment>
<dbReference type="RefSeq" id="WP_205102780.1">
    <property type="nucleotide sequence ID" value="NZ_JACJJG010000001.1"/>
</dbReference>
<dbReference type="EMBL" id="JACJJG010000001">
    <property type="protein sequence ID" value="MBM6672352.1"/>
    <property type="molecule type" value="Genomic_DNA"/>
</dbReference>
<sequence>MEYIVLLAFAYILLKLCGKMLRHFLSPETTAFWLVAIGLCLFGLEWAGLLLIVWRYIVIPIGIYYERHPGRRYNRKSHGNSNINRAVMWLIPVFWPFLIARMFLSEKTYKPGMNEYDYEQFLKGNGK</sequence>
<dbReference type="Proteomes" id="UP000706891">
    <property type="component" value="Unassembled WGS sequence"/>
</dbReference>
<dbReference type="AlphaFoldDB" id="A0A938WQX2"/>
<accession>A0A938WQX2</accession>
<reference evidence="1" key="2">
    <citation type="journal article" date="2021" name="Sci. Rep.">
        <title>The distribution of antibiotic resistance genes in chicken gut microbiota commensals.</title>
        <authorList>
            <person name="Juricova H."/>
            <person name="Matiasovicova J."/>
            <person name="Kubasova T."/>
            <person name="Cejkova D."/>
            <person name="Rychlik I."/>
        </authorList>
    </citation>
    <scope>NUCLEOTIDE SEQUENCE</scope>
    <source>
        <strain evidence="1">An824</strain>
    </source>
</reference>